<dbReference type="CDD" id="cd22971">
    <property type="entry name" value="DD_RIIAD1"/>
    <property type="match status" value="1"/>
</dbReference>
<evidence type="ECO:0000256" key="1">
    <source>
        <dbReference type="SAM" id="MobiDB-lite"/>
    </source>
</evidence>
<evidence type="ECO:0000259" key="2">
    <source>
        <dbReference type="Pfam" id="PF02197"/>
    </source>
</evidence>
<feature type="domain" description="RIIa" evidence="2">
    <location>
        <begin position="59"/>
        <end position="85"/>
    </location>
</feature>
<dbReference type="SUPFAM" id="SSF47391">
    <property type="entry name" value="Dimerization-anchoring domain of cAMP-dependent PK regulatory subunit"/>
    <property type="match status" value="1"/>
</dbReference>
<name>A0A8S4PW95_OWEFU</name>
<dbReference type="AlphaFoldDB" id="A0A8S4PW95"/>
<sequence>MAAQPKTDPPHGMEPYDLGGPGDLGALSPEQQEKLNKFKIQTRLENEKYLRKHPEVECLLAGFLGEILTHRPENVREFAAAHFTDESLPEKVTKQLQDRQNLLKKNRTLQKMTPS</sequence>
<dbReference type="InterPro" id="IPR059162">
    <property type="entry name" value="RIIAD1"/>
</dbReference>
<proteinExistence type="predicted"/>
<evidence type="ECO:0000313" key="4">
    <source>
        <dbReference type="Proteomes" id="UP000749559"/>
    </source>
</evidence>
<dbReference type="PANTHER" id="PTHR15505:SF4">
    <property type="entry name" value="RIIA DOMAIN-CONTAINING PROTEIN 1"/>
    <property type="match status" value="1"/>
</dbReference>
<reference evidence="3" key="1">
    <citation type="submission" date="2022-03" db="EMBL/GenBank/DDBJ databases">
        <authorList>
            <person name="Martin C."/>
        </authorList>
    </citation>
    <scope>NUCLEOTIDE SEQUENCE</scope>
</reference>
<evidence type="ECO:0000313" key="3">
    <source>
        <dbReference type="EMBL" id="CAH1797755.1"/>
    </source>
</evidence>
<dbReference type="Proteomes" id="UP000749559">
    <property type="component" value="Unassembled WGS sequence"/>
</dbReference>
<comment type="caution">
    <text evidence="3">The sequence shown here is derived from an EMBL/GenBank/DDBJ whole genome shotgun (WGS) entry which is preliminary data.</text>
</comment>
<gene>
    <name evidence="3" type="ORF">OFUS_LOCUS21985</name>
</gene>
<dbReference type="PANTHER" id="PTHR15505">
    <property type="entry name" value="RIIA DOMAIN-CONTAINING PROTEIN 1"/>
    <property type="match status" value="1"/>
</dbReference>
<organism evidence="3 4">
    <name type="scientific">Owenia fusiformis</name>
    <name type="common">Polychaete worm</name>
    <dbReference type="NCBI Taxonomy" id="6347"/>
    <lineage>
        <taxon>Eukaryota</taxon>
        <taxon>Metazoa</taxon>
        <taxon>Spiralia</taxon>
        <taxon>Lophotrochozoa</taxon>
        <taxon>Annelida</taxon>
        <taxon>Polychaeta</taxon>
        <taxon>Sedentaria</taxon>
        <taxon>Canalipalpata</taxon>
        <taxon>Sabellida</taxon>
        <taxon>Oweniida</taxon>
        <taxon>Oweniidae</taxon>
        <taxon>Owenia</taxon>
    </lineage>
</organism>
<dbReference type="EMBL" id="CAIIXF020000010">
    <property type="protein sequence ID" value="CAH1797755.1"/>
    <property type="molecule type" value="Genomic_DNA"/>
</dbReference>
<dbReference type="Pfam" id="PF02197">
    <property type="entry name" value="RIIa"/>
    <property type="match status" value="1"/>
</dbReference>
<keyword evidence="4" id="KW-1185">Reference proteome</keyword>
<accession>A0A8S4PW95</accession>
<dbReference type="OrthoDB" id="10249338at2759"/>
<feature type="region of interest" description="Disordered" evidence="1">
    <location>
        <begin position="1"/>
        <end position="30"/>
    </location>
</feature>
<protein>
    <recommendedName>
        <fullName evidence="2">RIIa domain-containing protein</fullName>
    </recommendedName>
</protein>
<dbReference type="InterPro" id="IPR003117">
    <property type="entry name" value="cAMP_dep_PK_reg_su_I/II_a/b"/>
</dbReference>